<dbReference type="AlphaFoldDB" id="A0A2A9CSM3"/>
<accession>A0A2A9CSM3</accession>
<sequence>MPNTPASKPAWWRRWMTPILAALIAFLLGMAAPIPGKQPFVDVNDAILIAVLVAVGGFLAQLYLRMGKLEDKVAQLEAARSEALDKLGAAASFINRIGLWVARGCKGPMPQPPEQIRDHIDAELWESDAPGGTD</sequence>
<keyword evidence="1" id="KW-0175">Coiled coil</keyword>
<protein>
    <submittedName>
        <fullName evidence="3">Uncharacterized protein</fullName>
    </submittedName>
</protein>
<dbReference type="RefSeq" id="WP_143483599.1">
    <property type="nucleotide sequence ID" value="NZ_PDJC01000001.1"/>
</dbReference>
<keyword evidence="2" id="KW-0472">Membrane</keyword>
<name>A0A2A9CSM3_9ACTN</name>
<gene>
    <name evidence="3" type="ORF">ATK74_1744</name>
</gene>
<organism evidence="3 4">
    <name type="scientific">Propionicimonas paludicola</name>
    <dbReference type="NCBI Taxonomy" id="185243"/>
    <lineage>
        <taxon>Bacteria</taxon>
        <taxon>Bacillati</taxon>
        <taxon>Actinomycetota</taxon>
        <taxon>Actinomycetes</taxon>
        <taxon>Propionibacteriales</taxon>
        <taxon>Nocardioidaceae</taxon>
        <taxon>Propionicimonas</taxon>
    </lineage>
</organism>
<proteinExistence type="predicted"/>
<evidence type="ECO:0000313" key="4">
    <source>
        <dbReference type="Proteomes" id="UP000226079"/>
    </source>
</evidence>
<reference evidence="3 4" key="1">
    <citation type="submission" date="2017-10" db="EMBL/GenBank/DDBJ databases">
        <title>Sequencing the genomes of 1000 actinobacteria strains.</title>
        <authorList>
            <person name="Klenk H.-P."/>
        </authorList>
    </citation>
    <scope>NUCLEOTIDE SEQUENCE [LARGE SCALE GENOMIC DNA]</scope>
    <source>
        <strain evidence="3 4">DSM 15597</strain>
    </source>
</reference>
<evidence type="ECO:0000256" key="1">
    <source>
        <dbReference type="SAM" id="Coils"/>
    </source>
</evidence>
<dbReference type="EMBL" id="PDJC01000001">
    <property type="protein sequence ID" value="PFG17181.1"/>
    <property type="molecule type" value="Genomic_DNA"/>
</dbReference>
<evidence type="ECO:0000256" key="2">
    <source>
        <dbReference type="SAM" id="Phobius"/>
    </source>
</evidence>
<feature type="coiled-coil region" evidence="1">
    <location>
        <begin position="59"/>
        <end position="86"/>
    </location>
</feature>
<keyword evidence="2" id="KW-1133">Transmembrane helix</keyword>
<comment type="caution">
    <text evidence="3">The sequence shown here is derived from an EMBL/GenBank/DDBJ whole genome shotgun (WGS) entry which is preliminary data.</text>
</comment>
<keyword evidence="4" id="KW-1185">Reference proteome</keyword>
<feature type="transmembrane region" description="Helical" evidence="2">
    <location>
        <begin position="46"/>
        <end position="64"/>
    </location>
</feature>
<keyword evidence="2" id="KW-0812">Transmembrane</keyword>
<evidence type="ECO:0000313" key="3">
    <source>
        <dbReference type="EMBL" id="PFG17181.1"/>
    </source>
</evidence>
<dbReference type="Proteomes" id="UP000226079">
    <property type="component" value="Unassembled WGS sequence"/>
</dbReference>